<dbReference type="EMBL" id="KQ244802">
    <property type="protein sequence ID" value="KNC74070.1"/>
    <property type="molecule type" value="Genomic_DNA"/>
</dbReference>
<evidence type="ECO:0000313" key="7">
    <source>
        <dbReference type="Proteomes" id="UP000054560"/>
    </source>
</evidence>
<keyword evidence="4" id="KW-0720">Serine protease</keyword>
<feature type="region of interest" description="Disordered" evidence="5">
    <location>
        <begin position="94"/>
        <end position="119"/>
    </location>
</feature>
<evidence type="ECO:0000256" key="3">
    <source>
        <dbReference type="ARBA" id="ARBA00022801"/>
    </source>
</evidence>
<keyword evidence="7" id="KW-1185">Reference proteome</keyword>
<feature type="compositionally biased region" description="Basic and acidic residues" evidence="5">
    <location>
        <begin position="94"/>
        <end position="112"/>
    </location>
</feature>
<evidence type="ECO:0000313" key="6">
    <source>
        <dbReference type="EMBL" id="KNC74070.1"/>
    </source>
</evidence>
<dbReference type="AlphaFoldDB" id="A0A0L0FBF7"/>
<evidence type="ECO:0000256" key="2">
    <source>
        <dbReference type="ARBA" id="ARBA00022670"/>
    </source>
</evidence>
<dbReference type="SUPFAM" id="SSF52317">
    <property type="entry name" value="Class I glutamine amidotransferase-like"/>
    <property type="match status" value="1"/>
</dbReference>
<accession>A0A0L0FBF7</accession>
<evidence type="ECO:0000256" key="5">
    <source>
        <dbReference type="SAM" id="MobiDB-lite"/>
    </source>
</evidence>
<name>A0A0L0FBF7_9EUKA</name>
<dbReference type="PANTHER" id="PTHR20842">
    <property type="entry name" value="PROTEASE S51 ALPHA-ASPARTYL DIPEPTIDASE"/>
    <property type="match status" value="1"/>
</dbReference>
<evidence type="ECO:0008006" key="8">
    <source>
        <dbReference type="Google" id="ProtNLM"/>
    </source>
</evidence>
<comment type="similarity">
    <text evidence="1">Belongs to the peptidase S51 family.</text>
</comment>
<dbReference type="InterPro" id="IPR029062">
    <property type="entry name" value="Class_I_gatase-like"/>
</dbReference>
<gene>
    <name evidence="6" type="ORF">SARC_13373</name>
</gene>
<evidence type="ECO:0000256" key="4">
    <source>
        <dbReference type="ARBA" id="ARBA00022825"/>
    </source>
</evidence>
<dbReference type="Pfam" id="PF03575">
    <property type="entry name" value="Peptidase_S51"/>
    <property type="match status" value="1"/>
</dbReference>
<dbReference type="eggNOG" id="ENOG502RYZZ">
    <property type="taxonomic scope" value="Eukaryota"/>
</dbReference>
<dbReference type="GeneID" id="25913877"/>
<keyword evidence="3" id="KW-0378">Hydrolase</keyword>
<dbReference type="InterPro" id="IPR005320">
    <property type="entry name" value="Peptidase_S51"/>
</dbReference>
<dbReference type="Gene3D" id="3.40.50.880">
    <property type="match status" value="1"/>
</dbReference>
<protein>
    <recommendedName>
        <fullName evidence="8">Peptidase S51 dipeptidase E</fullName>
    </recommendedName>
</protein>
<sequence length="261" mass="28266">MHKQTERFKEAGCTIDCLNVAIDTPPTQRIVEAVQKADIVVVSGGNTLYAVDRWVKLGIDKLLRQAVERRVVMCGGSAGAICWFDSGHSDSMDPDSYRKNKLAEGSDSRDDSAAPESADDAKPWKYIRVNGMGFLPGLCCPHHDRVQSNGVLRAVDFDEMLQRHPGETGICIDHWAALVVNGDSYTVISPEGTAGSVTATGKYTTEGTGKPGIWLKSVDESGSVNQKLVPSHGKLSNILKPATQVVEDARVDQCRQENPSV</sequence>
<evidence type="ECO:0000256" key="1">
    <source>
        <dbReference type="ARBA" id="ARBA00006534"/>
    </source>
</evidence>
<dbReference type="CDD" id="cd03146">
    <property type="entry name" value="GAT1_Peptidase_E"/>
    <property type="match status" value="1"/>
</dbReference>
<dbReference type="Proteomes" id="UP000054560">
    <property type="component" value="Unassembled WGS sequence"/>
</dbReference>
<reference evidence="6 7" key="1">
    <citation type="submission" date="2011-02" db="EMBL/GenBank/DDBJ databases">
        <title>The Genome Sequence of Sphaeroforma arctica JP610.</title>
        <authorList>
            <consortium name="The Broad Institute Genome Sequencing Platform"/>
            <person name="Russ C."/>
            <person name="Cuomo C."/>
            <person name="Young S.K."/>
            <person name="Zeng Q."/>
            <person name="Gargeya S."/>
            <person name="Alvarado L."/>
            <person name="Berlin A."/>
            <person name="Chapman S.B."/>
            <person name="Chen Z."/>
            <person name="Freedman E."/>
            <person name="Gellesch M."/>
            <person name="Goldberg J."/>
            <person name="Griggs A."/>
            <person name="Gujja S."/>
            <person name="Heilman E."/>
            <person name="Heiman D."/>
            <person name="Howarth C."/>
            <person name="Mehta T."/>
            <person name="Neiman D."/>
            <person name="Pearson M."/>
            <person name="Roberts A."/>
            <person name="Saif S."/>
            <person name="Shea T."/>
            <person name="Shenoy N."/>
            <person name="Sisk P."/>
            <person name="Stolte C."/>
            <person name="Sykes S."/>
            <person name="White J."/>
            <person name="Yandava C."/>
            <person name="Burger G."/>
            <person name="Gray M.W."/>
            <person name="Holland P.W.H."/>
            <person name="King N."/>
            <person name="Lang F.B.F."/>
            <person name="Roger A.J."/>
            <person name="Ruiz-Trillo I."/>
            <person name="Haas B."/>
            <person name="Nusbaum C."/>
            <person name="Birren B."/>
        </authorList>
    </citation>
    <scope>NUCLEOTIDE SEQUENCE [LARGE SCALE GENOMIC DNA]</scope>
    <source>
        <strain evidence="6 7">JP610</strain>
    </source>
</reference>
<organism evidence="6 7">
    <name type="scientific">Sphaeroforma arctica JP610</name>
    <dbReference type="NCBI Taxonomy" id="667725"/>
    <lineage>
        <taxon>Eukaryota</taxon>
        <taxon>Ichthyosporea</taxon>
        <taxon>Ichthyophonida</taxon>
        <taxon>Sphaeroforma</taxon>
    </lineage>
</organism>
<proteinExistence type="inferred from homology"/>
<dbReference type="RefSeq" id="XP_014147972.1">
    <property type="nucleotide sequence ID" value="XM_014292497.1"/>
</dbReference>
<keyword evidence="2" id="KW-0645">Protease</keyword>
<dbReference type="PANTHER" id="PTHR20842:SF0">
    <property type="entry name" value="ALPHA-ASPARTYL DIPEPTIDASE"/>
    <property type="match status" value="1"/>
</dbReference>
<dbReference type="OrthoDB" id="61042at2759"/>
<dbReference type="GO" id="GO:0006508">
    <property type="term" value="P:proteolysis"/>
    <property type="evidence" value="ECO:0007669"/>
    <property type="project" value="UniProtKB-KW"/>
</dbReference>
<dbReference type="GO" id="GO:0008236">
    <property type="term" value="F:serine-type peptidase activity"/>
    <property type="evidence" value="ECO:0007669"/>
    <property type="project" value="UniProtKB-KW"/>
</dbReference>